<keyword evidence="1" id="KW-0805">Transcription regulation</keyword>
<keyword evidence="2" id="KW-0238">DNA-binding</keyword>
<keyword evidence="4" id="KW-0175">Coiled coil</keyword>
<reference evidence="6 7" key="1">
    <citation type="submission" date="2024-06" db="EMBL/GenBank/DDBJ databases">
        <title>The Natural Products Discovery Center: Release of the First 8490 Sequenced Strains for Exploring Actinobacteria Biosynthetic Diversity.</title>
        <authorList>
            <person name="Kalkreuter E."/>
            <person name="Kautsar S.A."/>
            <person name="Yang D."/>
            <person name="Bader C.D."/>
            <person name="Teijaro C.N."/>
            <person name="Fluegel L."/>
            <person name="Davis C.M."/>
            <person name="Simpson J.R."/>
            <person name="Lauterbach L."/>
            <person name="Steele A.D."/>
            <person name="Gui C."/>
            <person name="Meng S."/>
            <person name="Li G."/>
            <person name="Viehrig K."/>
            <person name="Ye F."/>
            <person name="Su P."/>
            <person name="Kiefer A.F."/>
            <person name="Nichols A."/>
            <person name="Cepeda A.J."/>
            <person name="Yan W."/>
            <person name="Fan B."/>
            <person name="Jiang Y."/>
            <person name="Adhikari A."/>
            <person name="Zheng C.-J."/>
            <person name="Schuster L."/>
            <person name="Cowan T.M."/>
            <person name="Smanski M.J."/>
            <person name="Chevrette M.G."/>
            <person name="De Carvalho L.P.S."/>
            <person name="Shen B."/>
        </authorList>
    </citation>
    <scope>NUCLEOTIDE SEQUENCE [LARGE SCALE GENOMIC DNA]</scope>
    <source>
        <strain evidence="6 7">NPDC046838</strain>
    </source>
</reference>
<gene>
    <name evidence="6" type="ORF">ABZ921_16195</name>
</gene>
<accession>A0ABV3BMG6</accession>
<dbReference type="SUPFAM" id="SSF46785">
    <property type="entry name" value="Winged helix' DNA-binding domain"/>
    <property type="match status" value="1"/>
</dbReference>
<evidence type="ECO:0000313" key="6">
    <source>
        <dbReference type="EMBL" id="MEU6822168.1"/>
    </source>
</evidence>
<proteinExistence type="predicted"/>
<comment type="caution">
    <text evidence="6">The sequence shown here is derived from an EMBL/GenBank/DDBJ whole genome shotgun (WGS) entry which is preliminary data.</text>
</comment>
<feature type="coiled-coil region" evidence="4">
    <location>
        <begin position="90"/>
        <end position="117"/>
    </location>
</feature>
<evidence type="ECO:0000256" key="4">
    <source>
        <dbReference type="SAM" id="Coils"/>
    </source>
</evidence>
<dbReference type="InterPro" id="IPR050679">
    <property type="entry name" value="Bact_HTH_transcr_reg"/>
</dbReference>
<evidence type="ECO:0000256" key="3">
    <source>
        <dbReference type="ARBA" id="ARBA00023163"/>
    </source>
</evidence>
<dbReference type="PROSITE" id="PS50949">
    <property type="entry name" value="HTH_GNTR"/>
    <property type="match status" value="1"/>
</dbReference>
<dbReference type="CDD" id="cd07377">
    <property type="entry name" value="WHTH_GntR"/>
    <property type="match status" value="1"/>
</dbReference>
<name>A0ABV3BMG6_9ACTN</name>
<evidence type="ECO:0000256" key="1">
    <source>
        <dbReference type="ARBA" id="ARBA00023015"/>
    </source>
</evidence>
<evidence type="ECO:0000259" key="5">
    <source>
        <dbReference type="PROSITE" id="PS50949"/>
    </source>
</evidence>
<dbReference type="InterPro" id="IPR036390">
    <property type="entry name" value="WH_DNA-bd_sf"/>
</dbReference>
<keyword evidence="7" id="KW-1185">Reference proteome</keyword>
<dbReference type="PANTHER" id="PTHR44846:SF1">
    <property type="entry name" value="MANNOSYL-D-GLYCERATE TRANSPORT_METABOLISM SYSTEM REPRESSOR MNGR-RELATED"/>
    <property type="match status" value="1"/>
</dbReference>
<dbReference type="Gene3D" id="1.10.10.10">
    <property type="entry name" value="Winged helix-like DNA-binding domain superfamily/Winged helix DNA-binding domain"/>
    <property type="match status" value="1"/>
</dbReference>
<dbReference type="InterPro" id="IPR000524">
    <property type="entry name" value="Tscrpt_reg_HTH_GntR"/>
</dbReference>
<dbReference type="Proteomes" id="UP001551176">
    <property type="component" value="Unassembled WGS sequence"/>
</dbReference>
<dbReference type="PANTHER" id="PTHR44846">
    <property type="entry name" value="MANNOSYL-D-GLYCERATE TRANSPORT/METABOLISM SYSTEM REPRESSOR MNGR-RELATED"/>
    <property type="match status" value="1"/>
</dbReference>
<organism evidence="6 7">
    <name type="scientific">Streptomyces atriruber</name>
    <dbReference type="NCBI Taxonomy" id="545121"/>
    <lineage>
        <taxon>Bacteria</taxon>
        <taxon>Bacillati</taxon>
        <taxon>Actinomycetota</taxon>
        <taxon>Actinomycetes</taxon>
        <taxon>Kitasatosporales</taxon>
        <taxon>Streptomycetaceae</taxon>
        <taxon>Streptomyces</taxon>
    </lineage>
</organism>
<dbReference type="RefSeq" id="WP_359348969.1">
    <property type="nucleotide sequence ID" value="NZ_JBEYXV010000007.1"/>
</dbReference>
<feature type="domain" description="HTH gntR-type" evidence="5">
    <location>
        <begin position="8"/>
        <end position="76"/>
    </location>
</feature>
<dbReference type="Pfam" id="PF00392">
    <property type="entry name" value="GntR"/>
    <property type="match status" value="1"/>
</dbReference>
<evidence type="ECO:0000313" key="7">
    <source>
        <dbReference type="Proteomes" id="UP001551176"/>
    </source>
</evidence>
<dbReference type="SMART" id="SM00345">
    <property type="entry name" value="HTH_GNTR"/>
    <property type="match status" value="1"/>
</dbReference>
<keyword evidence="3" id="KW-0804">Transcription</keyword>
<dbReference type="EMBL" id="JBEYXV010000007">
    <property type="protein sequence ID" value="MEU6822168.1"/>
    <property type="molecule type" value="Genomic_DNA"/>
</dbReference>
<evidence type="ECO:0000256" key="2">
    <source>
        <dbReference type="ARBA" id="ARBA00023125"/>
    </source>
</evidence>
<sequence length="126" mass="13509">MDWTPEKPPTAKEIAAKFRSDIADGLYPPGRQLPGAKGLARKLGVALMTVQNAYKQLAEDGLVAGRQGSGTYVLDPEKGHDTAQEVALGLRELQRHLGQVTAQLGELTERVAQLEAESSTESVKGE</sequence>
<protein>
    <submittedName>
        <fullName evidence="6">Winged helix-turn-helix domain-containing protein</fullName>
    </submittedName>
</protein>
<dbReference type="InterPro" id="IPR036388">
    <property type="entry name" value="WH-like_DNA-bd_sf"/>
</dbReference>